<keyword evidence="3" id="KW-1185">Reference proteome</keyword>
<dbReference type="SUPFAM" id="SSF51182">
    <property type="entry name" value="RmlC-like cupins"/>
    <property type="match status" value="1"/>
</dbReference>
<reference evidence="3" key="1">
    <citation type="submission" date="2016-10" db="EMBL/GenBank/DDBJ databases">
        <authorList>
            <person name="Varghese N."/>
            <person name="Submissions S."/>
        </authorList>
    </citation>
    <scope>NUCLEOTIDE SEQUENCE [LARGE SCALE GENOMIC DNA]</scope>
    <source>
        <strain evidence="3">CGMCC 1.8711</strain>
    </source>
</reference>
<feature type="domain" description="Cupin type-2" evidence="1">
    <location>
        <begin position="55"/>
        <end position="110"/>
    </location>
</feature>
<dbReference type="EMBL" id="FOYS01000002">
    <property type="protein sequence ID" value="SFR43012.1"/>
    <property type="molecule type" value="Genomic_DNA"/>
</dbReference>
<proteinExistence type="predicted"/>
<dbReference type="AlphaFoldDB" id="A0A1I6GLB3"/>
<organism evidence="2 3">
    <name type="scientific">Halogeometricum limi</name>
    <dbReference type="NCBI Taxonomy" id="555875"/>
    <lineage>
        <taxon>Archaea</taxon>
        <taxon>Methanobacteriati</taxon>
        <taxon>Methanobacteriota</taxon>
        <taxon>Stenosarchaea group</taxon>
        <taxon>Halobacteria</taxon>
        <taxon>Halobacteriales</taxon>
        <taxon>Haloferacaceae</taxon>
        <taxon>Halogeometricum</taxon>
    </lineage>
</organism>
<dbReference type="Proteomes" id="UP000243250">
    <property type="component" value="Unassembled WGS sequence"/>
</dbReference>
<evidence type="ECO:0000313" key="3">
    <source>
        <dbReference type="Proteomes" id="UP000243250"/>
    </source>
</evidence>
<dbReference type="InterPro" id="IPR053146">
    <property type="entry name" value="QDO-like"/>
</dbReference>
<evidence type="ECO:0000313" key="2">
    <source>
        <dbReference type="EMBL" id="SFR43012.1"/>
    </source>
</evidence>
<dbReference type="CDD" id="cd02215">
    <property type="entry name" value="cupin_QDO_N_C"/>
    <property type="match status" value="1"/>
</dbReference>
<name>A0A1I6GLB3_9EURY</name>
<dbReference type="InterPro" id="IPR011051">
    <property type="entry name" value="RmlC_Cupin_sf"/>
</dbReference>
<evidence type="ECO:0000259" key="1">
    <source>
        <dbReference type="Pfam" id="PF07883"/>
    </source>
</evidence>
<dbReference type="PANTHER" id="PTHR36440">
    <property type="entry name" value="PUTATIVE (AFU_ORTHOLOGUE AFUA_8G07350)-RELATED"/>
    <property type="match status" value="1"/>
</dbReference>
<dbReference type="STRING" id="555875.SAMN04488124_1224"/>
<accession>A0A1I6GLB3</accession>
<dbReference type="InterPro" id="IPR014710">
    <property type="entry name" value="RmlC-like_jellyroll"/>
</dbReference>
<dbReference type="OrthoDB" id="307518at2157"/>
<dbReference type="Gene3D" id="2.60.120.10">
    <property type="entry name" value="Jelly Rolls"/>
    <property type="match status" value="1"/>
</dbReference>
<dbReference type="Pfam" id="PF07883">
    <property type="entry name" value="Cupin_2"/>
    <property type="match status" value="1"/>
</dbReference>
<dbReference type="PANTHER" id="PTHR36440:SF1">
    <property type="entry name" value="PUTATIVE (AFU_ORTHOLOGUE AFUA_8G07350)-RELATED"/>
    <property type="match status" value="1"/>
</dbReference>
<gene>
    <name evidence="2" type="ORF">SAMN04488124_1224</name>
</gene>
<sequence length="169" mass="18409">MARAQYPGDEGAVPFVRRADEGDRFNMFGGLTFVKATGEETAGAYGLIEQRANAGMQTPLHVHHAEDELWVVVDGRLSVHVDGETMDVGPGDVAFGPRGKPHAFRVEEDASRYYIVRNAGGESFFEAVGDPAHDLSLPDPTPTDAQLERLNDVLETYELEILGPPPFEA</sequence>
<dbReference type="RefSeq" id="WP_217642688.1">
    <property type="nucleotide sequence ID" value="NZ_FOYS01000002.1"/>
</dbReference>
<dbReference type="InterPro" id="IPR013096">
    <property type="entry name" value="Cupin_2"/>
</dbReference>
<protein>
    <submittedName>
        <fullName evidence="2">Cupin domain-containing protein</fullName>
    </submittedName>
</protein>